<feature type="transmembrane region" description="Helical" evidence="2">
    <location>
        <begin position="738"/>
        <end position="759"/>
    </location>
</feature>
<feature type="region of interest" description="Disordered" evidence="1">
    <location>
        <begin position="662"/>
        <end position="688"/>
    </location>
</feature>
<reference evidence="4" key="1">
    <citation type="submission" date="2014-11" db="EMBL/GenBank/DDBJ databases">
        <authorList>
            <person name="Otto D Thomas"/>
            <person name="Naeem Raeece"/>
        </authorList>
    </citation>
    <scope>NUCLEOTIDE SEQUENCE</scope>
</reference>
<keyword evidence="2" id="KW-0472">Membrane</keyword>
<feature type="region of interest" description="Disordered" evidence="1">
    <location>
        <begin position="530"/>
        <end position="629"/>
    </location>
</feature>
<feature type="transmembrane region" description="Helical" evidence="2">
    <location>
        <begin position="779"/>
        <end position="800"/>
    </location>
</feature>
<feature type="transmembrane region" description="Helical" evidence="2">
    <location>
        <begin position="1168"/>
        <end position="1194"/>
    </location>
</feature>
<feature type="region of interest" description="Disordered" evidence="1">
    <location>
        <begin position="292"/>
        <end position="319"/>
    </location>
</feature>
<accession>A0A0G4FR21</accession>
<dbReference type="VEuPathDB" id="CryptoDB:Cvel_3640"/>
<name>A0A0G4FR21_9ALVE</name>
<evidence type="ECO:0000256" key="2">
    <source>
        <dbReference type="SAM" id="Phobius"/>
    </source>
</evidence>
<evidence type="ECO:0008006" key="5">
    <source>
        <dbReference type="Google" id="ProtNLM"/>
    </source>
</evidence>
<feature type="region of interest" description="Disordered" evidence="1">
    <location>
        <begin position="1760"/>
        <end position="1785"/>
    </location>
</feature>
<feature type="chain" id="PRO_5005189134" description="Cadherin-like beta sandwich domain-containing protein" evidence="3">
    <location>
        <begin position="25"/>
        <end position="2307"/>
    </location>
</feature>
<evidence type="ECO:0000256" key="3">
    <source>
        <dbReference type="SAM" id="SignalP"/>
    </source>
</evidence>
<dbReference type="EMBL" id="CDMZ01000562">
    <property type="protein sequence ID" value="CEM16899.1"/>
    <property type="molecule type" value="Genomic_DNA"/>
</dbReference>
<feature type="compositionally biased region" description="Low complexity" evidence="1">
    <location>
        <begin position="1876"/>
        <end position="1900"/>
    </location>
</feature>
<feature type="transmembrane region" description="Helical" evidence="2">
    <location>
        <begin position="694"/>
        <end position="718"/>
    </location>
</feature>
<feature type="region of interest" description="Disordered" evidence="1">
    <location>
        <begin position="1846"/>
        <end position="1964"/>
    </location>
</feature>
<keyword evidence="2" id="KW-1133">Transmembrane helix</keyword>
<feature type="region of interest" description="Disordered" evidence="1">
    <location>
        <begin position="466"/>
        <end position="494"/>
    </location>
</feature>
<keyword evidence="2" id="KW-0812">Transmembrane</keyword>
<feature type="signal peptide" evidence="3">
    <location>
        <begin position="1"/>
        <end position="24"/>
    </location>
</feature>
<protein>
    <recommendedName>
        <fullName evidence="5">Cadherin-like beta sandwich domain-containing protein</fullName>
    </recommendedName>
</protein>
<organism evidence="4">
    <name type="scientific">Chromera velia CCMP2878</name>
    <dbReference type="NCBI Taxonomy" id="1169474"/>
    <lineage>
        <taxon>Eukaryota</taxon>
        <taxon>Sar</taxon>
        <taxon>Alveolata</taxon>
        <taxon>Colpodellida</taxon>
        <taxon>Chromeraceae</taxon>
        <taxon>Chromera</taxon>
    </lineage>
</organism>
<feature type="compositionally biased region" description="Basic and acidic residues" evidence="1">
    <location>
        <begin position="619"/>
        <end position="628"/>
    </location>
</feature>
<feature type="compositionally biased region" description="Basic and acidic residues" evidence="1">
    <location>
        <begin position="1913"/>
        <end position="1930"/>
    </location>
</feature>
<proteinExistence type="predicted"/>
<keyword evidence="3" id="KW-0732">Signal</keyword>
<evidence type="ECO:0000313" key="4">
    <source>
        <dbReference type="EMBL" id="CEM16899.1"/>
    </source>
</evidence>
<gene>
    <name evidence="4" type="ORF">Cvel_3640</name>
</gene>
<dbReference type="PhylomeDB" id="A0A0G4FR21"/>
<sequence>MKRPLSPLALVCVVAGLLCPASLAQENQTTVNATTNTEPTLPPLPPAHLSSLVISPKDLCSAVPPLAENVTFINVYCNRSAVKAELSLASDDGQVVDVVSRELLSDRTVLFDSDGGSVPTHVDVCKEPETSRGCRTYFILVTRQGPEEAFLESLSLSPAAFDLSPPFSPMRLEYNVTLFFDRPTVVLATGLQHAWVSLTSFATADQLTIAKEFRPNKTGLIDVFVKSRGPNPATTVYTINYVTVPPTYAVLDETKGLQVSAGDLLPPFNPYTTFYFLRLPRGESSVTLSIAPSKEGEGEAQEWSVNGGSPRKGEGTESVHVGATGMQEVLVTVKGEKDERTYVILASAGEAAEGLNEDLLLRNISVWAPGSIPIETNEEFHPYRESPWWACSEVVNTVGQVAKWFNLALAALNIENFLDTARFMQYLSILSDIRGLPDMFEEFAANFEDISFQFSFVTDWLKAEAREGGEDAQKGGATVPAPPPPPPTSAEGDESLAAALTQVPSPPSVYAPLAAELGEKGTLRETAARRRQLEGQDGDSAPAVQKKTADSSQVAVILEDENSSNSTGHQVRPQRIAQKAAGFAEDEDTYERSGTAALGSPESADEYNSASGFSPHTLHRGDPDEEAARNATLSSHFGPIKKGHTSLAPYLEASKEMQEAHEGASWPATSSYSDAAPEGNPSKQGTEQEQTEEYFAMLSKLVVFSLLLLILVCLYYGVIYGSIFGTRIFVYAFKPGRFWVAVLDFGLIAFSEAAALLVFQNRDVAISGLRISGRFVQPITALLLALYPCGFLLFTSYMLWRERGSIVWESYIAKYLDKTVDYGKAYRPHWLSSLTLGMFSSLFRQEITTVVPLKPSAATSEQAFLEEEMKNFDGYWKTSDEYHHWQSERKRNPRDVHKRFIELRRQCRLRFLEKRREQWKLENAELLLDKLEFKETDVLAEAKGDIKAAAPWTAKAFDTELERLKVALNKDAYFQRRHRNAEEQAKENAKAALRQQTRILGEGQEEGKGGDAAVLFGRTRTARDGNAQNVPPSSVLMSEADLEMLSGEEADIVGDHELVSHMKGDPLPIPDLPKGLEGKSLREVNNRTLQVELDLSIEISHIEQLMTKYRDIEVEVPLEHLQQKSNDNWGSLYASCTRGQRPFFILRRLNQLVSIFALAALADVERGGIWQLSIFIGVYFATFLAELVSAFFGVSEAFLIEEKKQVVVPPQLWDLILLSNLNKMRLVVQGGDFVDLTDEEKELASDPERPAKERRLMNYGRVLVSFQTLLADSRQEIILHRNDLPGPLHVIDSEEFDDVPGTLLNALPQARRRENTQQQPAVQIPQQPVNANNEQPEEITGDTEVNLDSLIRMQSVIDRKNQLSPLDPQRISLWLYLKGLEIAEWDVWRNEQLIFARRWLGGEVASMMFQTLVIVCLLFGHSSMTDSPEFAALWSIIFTLVVLGEEVKAEILGVLDTVQHYSFQLRRYYCSLTFCRRRIYRDPKTGTSRLVSGLKFRNALMDLETSYEDGEDELKIQQFHLARVLWRLEPHDEPALTFKDRTVDDVNVVFEGMYCSGEVSWHPFTMRKLGMMVPEERNRHRIYKSLSVDDSFGRSQRSHIEQQLPLALPYQVVNHHKQAEAELFDEQQDSFLSLFTDEKFVPSAGRAVALFGDSVPAAKMWRIQHESLVAGHWYELVVKTKTGENFSQVRQAVRVDDVQQQTAVLERIVARRAKRKKLLSKVVSKFKDKAQKKTEDEDLDLTGFHLTSGEETLESGAFAETAGVGGLPSKGKKTKGGVSSSRREELKAQAKMLKDISLKTGPEVTFYFPHCCEPQHFEWSDGQSCPVPEFDPVVLLFPHKAPPDDLIDTQNLAGGTDTDSVFTSSHQDRHQRRHASSAASRAMSRAGSRFSRSESSWSVSHDGDSVRGGSSSRHSERDFSMSGRNSDRGSTRGGGDGGDVRRSSARRRREGTQRMSVCLPMGGDETANVMNLQDQYASSNPQASASREGATSALGYSSLFQLRSGSFGGAASSLAVNETLDHSHLAIPLGRSLGRSAIAKGAMPIPFSHVLVTDMNYFYLHPTKDVVSSSSTSLPLARFVASIVWDLGETILGFFGSSREKRLVTEDWVPCRLLYADGERSETFRVVPDFARFVADLNEEMELDRIWDTHLFELFAEAKCNRLRQVQDNFQKTRESETRRKQAQATGLSSMAMVDMSMRDIAAFSFYKKHFGKVEEMQRRIDFFRVVEELLTALRVLAESGEDETEEAGEGESKESAPMTIDGFTVDKVDCVERVKSALTRVICLPYAWDDFSVLDTKEAVRDWMQK</sequence>
<evidence type="ECO:0000256" key="1">
    <source>
        <dbReference type="SAM" id="MobiDB-lite"/>
    </source>
</evidence>
<feature type="compositionally biased region" description="Polar residues" evidence="1">
    <location>
        <begin position="1848"/>
        <end position="1865"/>
    </location>
</feature>